<name>A0ABV3SFC2_9HYPH</name>
<sequence>MPHALAALALPLLLLLAFGVSLAAAAEWQAVEQEKTYAISGTTGPALYASIGERGPVVGGGRRTIAYTTFDLKWSRDYRPQPDGSCTLVSAKPWLTIIYNLPKPSQKLPEPVATNWKTFIDGMRRHEKVHGEHMKEMVDRIIATTVGVNVADDPKCQKVRQAIQKPLSEASQEQRARSSEFDRAEMSQGANVHGLILGLVNGG</sequence>
<evidence type="ECO:0000256" key="1">
    <source>
        <dbReference type="SAM" id="MobiDB-lite"/>
    </source>
</evidence>
<feature type="compositionally biased region" description="Basic and acidic residues" evidence="1">
    <location>
        <begin position="172"/>
        <end position="185"/>
    </location>
</feature>
<evidence type="ECO:0000313" key="4">
    <source>
        <dbReference type="Proteomes" id="UP001556692"/>
    </source>
</evidence>
<dbReference type="EMBL" id="JBDPGJ010000001">
    <property type="protein sequence ID" value="MEX0404754.1"/>
    <property type="molecule type" value="Genomic_DNA"/>
</dbReference>
<protein>
    <submittedName>
        <fullName evidence="3">DUF922 domain-containing protein</fullName>
    </submittedName>
</protein>
<keyword evidence="2" id="KW-0732">Signal</keyword>
<comment type="caution">
    <text evidence="3">The sequence shown here is derived from an EMBL/GenBank/DDBJ whole genome shotgun (WGS) entry which is preliminary data.</text>
</comment>
<evidence type="ECO:0000313" key="3">
    <source>
        <dbReference type="EMBL" id="MEX0404754.1"/>
    </source>
</evidence>
<dbReference type="PIRSF" id="PIRSF010521">
    <property type="entry name" value="DUF922_bac"/>
    <property type="match status" value="1"/>
</dbReference>
<dbReference type="Pfam" id="PF06037">
    <property type="entry name" value="DUF922"/>
    <property type="match status" value="1"/>
</dbReference>
<dbReference type="RefSeq" id="WP_367952626.1">
    <property type="nucleotide sequence ID" value="NZ_JBDPGJ010000001.1"/>
</dbReference>
<gene>
    <name evidence="3" type="ORF">ABGN05_03650</name>
</gene>
<dbReference type="InterPro" id="IPR010321">
    <property type="entry name" value="DUF922"/>
</dbReference>
<proteinExistence type="predicted"/>
<feature type="region of interest" description="Disordered" evidence="1">
    <location>
        <begin position="164"/>
        <end position="186"/>
    </location>
</feature>
<feature type="signal peptide" evidence="2">
    <location>
        <begin position="1"/>
        <end position="23"/>
    </location>
</feature>
<feature type="chain" id="PRO_5045178834" evidence="2">
    <location>
        <begin position="24"/>
        <end position="203"/>
    </location>
</feature>
<accession>A0ABV3SFC2</accession>
<organism evidence="3 4">
    <name type="scientific">Aquibium pacificus</name>
    <dbReference type="NCBI Taxonomy" id="3153579"/>
    <lineage>
        <taxon>Bacteria</taxon>
        <taxon>Pseudomonadati</taxon>
        <taxon>Pseudomonadota</taxon>
        <taxon>Alphaproteobacteria</taxon>
        <taxon>Hyphomicrobiales</taxon>
        <taxon>Phyllobacteriaceae</taxon>
        <taxon>Aquibium</taxon>
    </lineage>
</organism>
<keyword evidence="4" id="KW-1185">Reference proteome</keyword>
<evidence type="ECO:0000256" key="2">
    <source>
        <dbReference type="SAM" id="SignalP"/>
    </source>
</evidence>
<dbReference type="Proteomes" id="UP001556692">
    <property type="component" value="Unassembled WGS sequence"/>
</dbReference>
<reference evidence="3 4" key="1">
    <citation type="submission" date="2024-05" db="EMBL/GenBank/DDBJ databases">
        <authorList>
            <person name="Jiang F."/>
        </authorList>
    </citation>
    <scope>NUCLEOTIDE SEQUENCE [LARGE SCALE GENOMIC DNA]</scope>
    <source>
        <strain evidence="3 4">LZ166</strain>
    </source>
</reference>